<sequence>MSRDEFLFEHDVVGVSTMINLLFKDQKESKDDIPDEMLGVDFL</sequence>
<organism evidence="1 2">
    <name type="scientific">Carnobacterium viridans</name>
    <dbReference type="NCBI Taxonomy" id="174587"/>
    <lineage>
        <taxon>Bacteria</taxon>
        <taxon>Bacillati</taxon>
        <taxon>Bacillota</taxon>
        <taxon>Bacilli</taxon>
        <taxon>Lactobacillales</taxon>
        <taxon>Carnobacteriaceae</taxon>
        <taxon>Carnobacterium</taxon>
    </lineage>
</organism>
<protein>
    <submittedName>
        <fullName evidence="1">Uncharacterized protein</fullName>
    </submittedName>
</protein>
<evidence type="ECO:0000313" key="2">
    <source>
        <dbReference type="Proteomes" id="UP000199481"/>
    </source>
</evidence>
<name>A0A1H0YUB6_9LACT</name>
<dbReference type="Proteomes" id="UP000199481">
    <property type="component" value="Unassembled WGS sequence"/>
</dbReference>
<gene>
    <name evidence="1" type="ORF">SAMN04487752_1158</name>
</gene>
<dbReference type="AlphaFoldDB" id="A0A1H0YUB6"/>
<keyword evidence="2" id="KW-1185">Reference proteome</keyword>
<dbReference type="EMBL" id="FNJW01000008">
    <property type="protein sequence ID" value="SDQ18720.1"/>
    <property type="molecule type" value="Genomic_DNA"/>
</dbReference>
<evidence type="ECO:0000313" key="1">
    <source>
        <dbReference type="EMBL" id="SDQ18720.1"/>
    </source>
</evidence>
<accession>A0A1H0YUB6</accession>
<proteinExistence type="predicted"/>
<reference evidence="2" key="1">
    <citation type="submission" date="2016-10" db="EMBL/GenBank/DDBJ databases">
        <authorList>
            <person name="Varghese N."/>
            <person name="Submissions S."/>
        </authorList>
    </citation>
    <scope>NUCLEOTIDE SEQUENCE [LARGE SCALE GENOMIC DNA]</scope>
    <source>
        <strain evidence="2">MPL-11</strain>
    </source>
</reference>
<dbReference type="RefSeq" id="WP_267462123.1">
    <property type="nucleotide sequence ID" value="NZ_CP084916.1"/>
</dbReference>